<dbReference type="GeneID" id="88765843"/>
<protein>
    <recommendedName>
        <fullName evidence="1">HigA2-like helix-turn-helix domain-containing protein</fullName>
    </recommendedName>
</protein>
<dbReference type="GO" id="GO:0003677">
    <property type="term" value="F:DNA binding"/>
    <property type="evidence" value="ECO:0007669"/>
    <property type="project" value="InterPro"/>
</dbReference>
<dbReference type="InterPro" id="IPR010982">
    <property type="entry name" value="Lambda_DNA-bd_dom_sf"/>
</dbReference>
<proteinExistence type="predicted"/>
<dbReference type="Pfam" id="PF13744">
    <property type="entry name" value="HTH_37"/>
    <property type="match status" value="1"/>
</dbReference>
<dbReference type="PATRIC" id="fig|423471.3.peg.1992"/>
<sequence length="114" mass="12731">MNQDINFCPGSGNIFEDLGFENADEMLAKAELTRQINLIIQQRQLTDEEISQLLSIEPSQVIELEKGKLLRFSTDDLIRFLKALGKDVEIVVKNTSSISGKLTVTDTESNVMVS</sequence>
<comment type="caution">
    <text evidence="2">The sequence shown here is derived from an EMBL/GenBank/DDBJ whole genome shotgun (WGS) entry which is preliminary data.</text>
</comment>
<dbReference type="Proteomes" id="UP000003477">
    <property type="component" value="Unassembled WGS sequence"/>
</dbReference>
<dbReference type="Gene3D" id="1.10.260.40">
    <property type="entry name" value="lambda repressor-like DNA-binding domains"/>
    <property type="match status" value="1"/>
</dbReference>
<evidence type="ECO:0000313" key="3">
    <source>
        <dbReference type="Proteomes" id="UP000003477"/>
    </source>
</evidence>
<dbReference type="RefSeq" id="WP_007305145.1">
    <property type="nucleotide sequence ID" value="NZ_AESD01000327.1"/>
</dbReference>
<dbReference type="SUPFAM" id="SSF47413">
    <property type="entry name" value="lambda repressor-like DNA-binding domains"/>
    <property type="match status" value="1"/>
</dbReference>
<dbReference type="EMBL" id="AESD01000327">
    <property type="protein sequence ID" value="EHJ13187.1"/>
    <property type="molecule type" value="Genomic_DNA"/>
</dbReference>
<organism evidence="2 3">
    <name type="scientific">Crocosphaera watsonii WH 0003</name>
    <dbReference type="NCBI Taxonomy" id="423471"/>
    <lineage>
        <taxon>Bacteria</taxon>
        <taxon>Bacillati</taxon>
        <taxon>Cyanobacteriota</taxon>
        <taxon>Cyanophyceae</taxon>
        <taxon>Oscillatoriophycideae</taxon>
        <taxon>Chroococcales</taxon>
        <taxon>Aphanothecaceae</taxon>
        <taxon>Crocosphaera</taxon>
    </lineage>
</organism>
<gene>
    <name evidence="2" type="ORF">CWATWH0003_2124</name>
</gene>
<evidence type="ECO:0000259" key="1">
    <source>
        <dbReference type="Pfam" id="PF13744"/>
    </source>
</evidence>
<feature type="domain" description="HigA2-like helix-turn-helix" evidence="1">
    <location>
        <begin position="14"/>
        <end position="93"/>
    </location>
</feature>
<accession>G5J3P9</accession>
<dbReference type="InterPro" id="IPR039554">
    <property type="entry name" value="HigA2-like_HTH"/>
</dbReference>
<dbReference type="AlphaFoldDB" id="G5J3P9"/>
<evidence type="ECO:0000313" key="2">
    <source>
        <dbReference type="EMBL" id="EHJ13187.1"/>
    </source>
</evidence>
<name>G5J3P9_CROWT</name>
<reference evidence="2 3" key="1">
    <citation type="journal article" date="2011" name="Front. Microbiol.">
        <title>Two Strains of Crocosphaera watsonii with Highly Conserved Genomes are Distinguished by Strain-Specific Features.</title>
        <authorList>
            <person name="Bench S.R."/>
            <person name="Ilikchyan I.N."/>
            <person name="Tripp H.J."/>
            <person name="Zehr J.P."/>
        </authorList>
    </citation>
    <scope>NUCLEOTIDE SEQUENCE [LARGE SCALE GENOMIC DNA]</scope>
    <source>
        <strain evidence="2 3">WH 0003</strain>
    </source>
</reference>